<evidence type="ECO:0000259" key="5">
    <source>
        <dbReference type="Pfam" id="PF07989"/>
    </source>
</evidence>
<comment type="subcellular location">
    <subcellularLocation>
        <location evidence="1">Cytoplasm</location>
    </subcellularLocation>
</comment>
<dbReference type="EMBL" id="OU015569">
    <property type="protein sequence ID" value="CAG5098902.1"/>
    <property type="molecule type" value="Genomic_DNA"/>
</dbReference>
<dbReference type="Pfam" id="PF07989">
    <property type="entry name" value="Cnn_1N"/>
    <property type="match status" value="1"/>
</dbReference>
<keyword evidence="7" id="KW-1185">Reference proteome</keyword>
<evidence type="ECO:0000313" key="7">
    <source>
        <dbReference type="Proteomes" id="UP001158576"/>
    </source>
</evidence>
<evidence type="ECO:0000256" key="4">
    <source>
        <dbReference type="SAM" id="MobiDB-lite"/>
    </source>
</evidence>
<keyword evidence="3" id="KW-0175">Coiled coil</keyword>
<feature type="compositionally biased region" description="Polar residues" evidence="4">
    <location>
        <begin position="284"/>
        <end position="304"/>
    </location>
</feature>
<feature type="domain" description="Centrosomin N-terminal motif 1" evidence="5">
    <location>
        <begin position="38"/>
        <end position="103"/>
    </location>
</feature>
<feature type="compositionally biased region" description="Polar residues" evidence="4">
    <location>
        <begin position="316"/>
        <end position="329"/>
    </location>
</feature>
<feature type="region of interest" description="Disordered" evidence="4">
    <location>
        <begin position="385"/>
        <end position="411"/>
    </location>
</feature>
<dbReference type="Proteomes" id="UP001158576">
    <property type="component" value="Chromosome XSR"/>
</dbReference>
<gene>
    <name evidence="6" type="ORF">OKIOD_LOCUS7634</name>
</gene>
<feature type="coiled-coil region" evidence="3">
    <location>
        <begin position="83"/>
        <end position="233"/>
    </location>
</feature>
<dbReference type="InterPro" id="IPR012943">
    <property type="entry name" value="Cnn_1N"/>
</dbReference>
<organism evidence="6 7">
    <name type="scientific">Oikopleura dioica</name>
    <name type="common">Tunicate</name>
    <dbReference type="NCBI Taxonomy" id="34765"/>
    <lineage>
        <taxon>Eukaryota</taxon>
        <taxon>Metazoa</taxon>
        <taxon>Chordata</taxon>
        <taxon>Tunicata</taxon>
        <taxon>Appendicularia</taxon>
        <taxon>Copelata</taxon>
        <taxon>Oikopleuridae</taxon>
        <taxon>Oikopleura</taxon>
    </lineage>
</organism>
<keyword evidence="2" id="KW-0963">Cytoplasm</keyword>
<accession>A0ABN7SIY1</accession>
<evidence type="ECO:0000256" key="2">
    <source>
        <dbReference type="ARBA" id="ARBA00022490"/>
    </source>
</evidence>
<evidence type="ECO:0000313" key="6">
    <source>
        <dbReference type="EMBL" id="CAG5098902.1"/>
    </source>
</evidence>
<evidence type="ECO:0000256" key="3">
    <source>
        <dbReference type="SAM" id="Coils"/>
    </source>
</evidence>
<feature type="region of interest" description="Disordered" evidence="4">
    <location>
        <begin position="1"/>
        <end position="42"/>
    </location>
</feature>
<feature type="compositionally biased region" description="Polar residues" evidence="4">
    <location>
        <begin position="13"/>
        <end position="28"/>
    </location>
</feature>
<dbReference type="PANTHER" id="PTHR23159:SF31">
    <property type="entry name" value="CENTROSOME-ASSOCIATED PROTEIN CEP250 ISOFORM X1"/>
    <property type="match status" value="1"/>
</dbReference>
<proteinExistence type="predicted"/>
<sequence>MDSEKETAEEESNLSSFNMRMEASSPSYGSDGETKNHRDVAEHISSIEKENFNLKLRIYHMEEHLNSKGGQDFQSILHQKVENEELKTELDENQKLLQAANKGISCLKKEVDEEKKLRGKAENELSKLQTELRQANEEKQRMKKQIERLRDDARRAREKAAHSYESTEIQLNDSLNENRELQDKIEDLENNNITLEDELSAKESELARVQDENDDLVDEVERLRAENVRLASQASRVPRKPRSYDMGIQCESRMCEKACQTRNLDYAPRSRLPRPETNSRRMQRTTSVGNLSDRTSSPVRSYGSSRDLRIPVGTPSRYNESSSRYQSLVQGQNKELSSLRRQLDQARLSCTRLRTTLDDLQRADYLEQRRLISTARRTLRKLEGELENRDESATSDCASESDYDYDSNNRSSILPLTSMLTEIKSMIAGLHNSPKAELDVRRLRSELEAMDSGHPTSPNDLSDAQLLPGIVQDLQNLRLKLDQTVSSAKPERKRPLSFDSGCQTEVSGTTISLYNDELSALRDALSQKDCEIDKLRAEAIQREMHPAVNSSPIKHSNKRKSFFDTEGPLTPPLSSGAEDNFMPSGSDLRTLREGLNQGRLLSKSIYHKVELGVEDTEEMVEEVHDLVQLLDEMSRMLQKMQYKACSQESDNAENIRLRNKVHALEKMLATTVSRMQKNSLLKQGIDHQISSKSLGSSTEMLTSDQLNYTAGILGRARINLGNSTPSTSRATSLNGDSL</sequence>
<reference evidence="6 7" key="1">
    <citation type="submission" date="2021-04" db="EMBL/GenBank/DDBJ databases">
        <authorList>
            <person name="Bliznina A."/>
        </authorList>
    </citation>
    <scope>NUCLEOTIDE SEQUENCE [LARGE SCALE GENOMIC DNA]</scope>
</reference>
<dbReference type="PANTHER" id="PTHR23159">
    <property type="entry name" value="CENTROSOMAL PROTEIN 2"/>
    <property type="match status" value="1"/>
</dbReference>
<feature type="compositionally biased region" description="Basic and acidic residues" evidence="4">
    <location>
        <begin position="32"/>
        <end position="42"/>
    </location>
</feature>
<evidence type="ECO:0000256" key="1">
    <source>
        <dbReference type="ARBA" id="ARBA00004496"/>
    </source>
</evidence>
<feature type="region of interest" description="Disordered" evidence="4">
    <location>
        <begin position="266"/>
        <end position="329"/>
    </location>
</feature>
<protein>
    <submittedName>
        <fullName evidence="6">Oidioi.mRNA.OKI2018_I69.XSR.g16076.t3.cds</fullName>
    </submittedName>
</protein>
<name>A0ABN7SIY1_OIKDI</name>